<evidence type="ECO:0000256" key="2">
    <source>
        <dbReference type="SAM" id="Phobius"/>
    </source>
</evidence>
<feature type="transmembrane region" description="Helical" evidence="2">
    <location>
        <begin position="41"/>
        <end position="63"/>
    </location>
</feature>
<dbReference type="Proteomes" id="UP000092596">
    <property type="component" value="Chromosome"/>
</dbReference>
<proteinExistence type="predicted"/>
<dbReference type="EMBL" id="CP012117">
    <property type="protein sequence ID" value="ANP27345.1"/>
    <property type="molecule type" value="Genomic_DNA"/>
</dbReference>
<feature type="region of interest" description="Disordered" evidence="1">
    <location>
        <begin position="1"/>
        <end position="23"/>
    </location>
</feature>
<sequence>MSTAPEPAHVVDPGTDRCSCGSDHDHGPTGNDVVHALGRGFAILSLLTPLLALVLFAACLVATPTSAGVLFLGIGLGLAHLALMLVAGTVGAKKGPAMTTSPWFLVGRVAIEELLRLLVALIALVTLSWQWRGALGLWIGVGAMLVWAILATVQLATSRRRIARPSDWSKETVLSVLDGGISVRRAMTVRFVDIAGLFLFQLGACTLVTAAPIMTVATIVLSIASGLSTLIVQSLSPARRKNSPWVFAPCAIGVVTAALAVAFVLAPGVAALS</sequence>
<dbReference type="AlphaFoldDB" id="A0A1B0ZH59"/>
<evidence type="ECO:0000313" key="3">
    <source>
        <dbReference type="EMBL" id="ANP27345.1"/>
    </source>
</evidence>
<feature type="transmembrane region" description="Helical" evidence="2">
    <location>
        <begin position="69"/>
        <end position="92"/>
    </location>
</feature>
<keyword evidence="2" id="KW-1133">Transmembrane helix</keyword>
<accession>A0A1B0ZH59</accession>
<organism evidence="3 4">
    <name type="scientific">Dermabacter vaginalis</name>
    <dbReference type="NCBI Taxonomy" id="1630135"/>
    <lineage>
        <taxon>Bacteria</taxon>
        <taxon>Bacillati</taxon>
        <taxon>Actinomycetota</taxon>
        <taxon>Actinomycetes</taxon>
        <taxon>Micrococcales</taxon>
        <taxon>Dermabacteraceae</taxon>
        <taxon>Dermabacter</taxon>
    </lineage>
</organism>
<name>A0A1B0ZH59_9MICO</name>
<feature type="transmembrane region" description="Helical" evidence="2">
    <location>
        <begin position="245"/>
        <end position="266"/>
    </location>
</feature>
<feature type="transmembrane region" description="Helical" evidence="2">
    <location>
        <begin position="137"/>
        <end position="156"/>
    </location>
</feature>
<evidence type="ECO:0000256" key="1">
    <source>
        <dbReference type="SAM" id="MobiDB-lite"/>
    </source>
</evidence>
<feature type="transmembrane region" description="Helical" evidence="2">
    <location>
        <begin position="113"/>
        <end position="131"/>
    </location>
</feature>
<keyword evidence="2" id="KW-0812">Transmembrane</keyword>
<gene>
    <name evidence="3" type="ORF">DAD186_07950</name>
</gene>
<keyword evidence="2" id="KW-0472">Membrane</keyword>
<protein>
    <submittedName>
        <fullName evidence="3">Uncharacterized protein</fullName>
    </submittedName>
</protein>
<dbReference type="RefSeq" id="WP_082991070.1">
    <property type="nucleotide sequence ID" value="NZ_CP012117.1"/>
</dbReference>
<reference evidence="3 4" key="1">
    <citation type="submission" date="2015-06" db="EMBL/GenBank/DDBJ databases">
        <title>Investigation of pathophysiology for high-risk pregnancy and development of treatment modality based on it.</title>
        <authorList>
            <person name="Kim B.-C."/>
            <person name="Lim S."/>
        </authorList>
    </citation>
    <scope>NUCLEOTIDE SEQUENCE [LARGE SCALE GENOMIC DNA]</scope>
    <source>
        <strain evidence="3 4">AD1-86</strain>
    </source>
</reference>
<feature type="transmembrane region" description="Helical" evidence="2">
    <location>
        <begin position="216"/>
        <end position="233"/>
    </location>
</feature>
<evidence type="ECO:0000313" key="4">
    <source>
        <dbReference type="Proteomes" id="UP000092596"/>
    </source>
</evidence>
<dbReference type="KEGG" id="dva:DAD186_07950"/>